<dbReference type="Pfam" id="PF02899">
    <property type="entry name" value="Phage_int_SAM_1"/>
    <property type="match status" value="1"/>
</dbReference>
<gene>
    <name evidence="7" type="ORF">HP552_05550</name>
</gene>
<evidence type="ECO:0000259" key="5">
    <source>
        <dbReference type="PROSITE" id="PS51898"/>
    </source>
</evidence>
<keyword evidence="8" id="KW-1185">Reference proteome</keyword>
<dbReference type="InterPro" id="IPR011010">
    <property type="entry name" value="DNA_brk_join_enz"/>
</dbReference>
<dbReference type="AlphaFoldDB" id="A0A7Y6BTW5"/>
<dbReference type="SUPFAM" id="SSF47823">
    <property type="entry name" value="lambda integrase-like, N-terminal domain"/>
    <property type="match status" value="1"/>
</dbReference>
<comment type="caution">
    <text evidence="7">The sequence shown here is derived from an EMBL/GenBank/DDBJ whole genome shotgun (WGS) entry which is preliminary data.</text>
</comment>
<organism evidence="7 8">
    <name type="scientific">Paenibacillus xylanilyticus</name>
    <dbReference type="NCBI Taxonomy" id="248903"/>
    <lineage>
        <taxon>Bacteria</taxon>
        <taxon>Bacillati</taxon>
        <taxon>Bacillota</taxon>
        <taxon>Bacilli</taxon>
        <taxon>Bacillales</taxon>
        <taxon>Paenibacillaceae</taxon>
        <taxon>Paenibacillus</taxon>
    </lineage>
</organism>
<dbReference type="Gene3D" id="1.10.150.130">
    <property type="match status" value="1"/>
</dbReference>
<dbReference type="Proteomes" id="UP000526125">
    <property type="component" value="Unassembled WGS sequence"/>
</dbReference>
<dbReference type="Gene3D" id="1.10.443.10">
    <property type="entry name" value="Intergrase catalytic core"/>
    <property type="match status" value="1"/>
</dbReference>
<dbReference type="GO" id="GO:0015074">
    <property type="term" value="P:DNA integration"/>
    <property type="evidence" value="ECO:0007669"/>
    <property type="project" value="UniProtKB-KW"/>
</dbReference>
<evidence type="ECO:0000259" key="6">
    <source>
        <dbReference type="PROSITE" id="PS51900"/>
    </source>
</evidence>
<proteinExistence type="predicted"/>
<accession>A0A7Y6BTW5</accession>
<dbReference type="RefSeq" id="WP_175394589.1">
    <property type="nucleotide sequence ID" value="NZ_JABMCB010000154.1"/>
</dbReference>
<keyword evidence="2 4" id="KW-0238">DNA-binding</keyword>
<dbReference type="InterPro" id="IPR002104">
    <property type="entry name" value="Integrase_catalytic"/>
</dbReference>
<reference evidence="7 8" key="1">
    <citation type="submission" date="2020-05" db="EMBL/GenBank/DDBJ databases">
        <title>Genome Sequencing of Type Strains.</title>
        <authorList>
            <person name="Lemaire J.F."/>
            <person name="Inderbitzin P."/>
            <person name="Gregorio O.A."/>
            <person name="Collins S.B."/>
            <person name="Wespe N."/>
            <person name="Knight-Connoni V."/>
        </authorList>
    </citation>
    <scope>NUCLEOTIDE SEQUENCE [LARGE SCALE GENOMIC DNA]</scope>
    <source>
        <strain evidence="7 8">LMG 21957</strain>
    </source>
</reference>
<feature type="domain" description="Core-binding (CB)" evidence="6">
    <location>
        <begin position="22"/>
        <end position="102"/>
    </location>
</feature>
<dbReference type="PANTHER" id="PTHR34605">
    <property type="entry name" value="PHAGE_INTEGRASE DOMAIN-CONTAINING PROTEIN"/>
    <property type="match status" value="1"/>
</dbReference>
<dbReference type="InterPro" id="IPR044068">
    <property type="entry name" value="CB"/>
</dbReference>
<evidence type="ECO:0000313" key="8">
    <source>
        <dbReference type="Proteomes" id="UP000526125"/>
    </source>
</evidence>
<dbReference type="PANTHER" id="PTHR34605:SF3">
    <property type="entry name" value="P CELL-TYPE AGGLUTINATION PROTEIN MAP4-LIKE-RELATED"/>
    <property type="match status" value="1"/>
</dbReference>
<keyword evidence="3" id="KW-0233">DNA recombination</keyword>
<dbReference type="PROSITE" id="PS51900">
    <property type="entry name" value="CB"/>
    <property type="match status" value="1"/>
</dbReference>
<keyword evidence="1" id="KW-0229">DNA integration</keyword>
<dbReference type="CDD" id="cd00799">
    <property type="entry name" value="INT_Cre_C"/>
    <property type="match status" value="1"/>
</dbReference>
<evidence type="ECO:0000256" key="3">
    <source>
        <dbReference type="ARBA" id="ARBA00023172"/>
    </source>
</evidence>
<sequence length="329" mass="37128">MENHPIDPEGSQTQLFLSLKKEELIKQSRQLISHSQSENTNKAYRSDFALFEKWCREYDYISLPASEECLGNYISDLVLHDYKANTISRKLSAIRFAHETAKMEFPFTYAIQQILAGTRRHLGTKQKGKDPITIPMLQEMVHAIDGIENEVKKKRDKAILLIGFMGAFRRSELTGIDLEDITLVEDGLMVELKKSKTDQLGESESLAIPYGQFDHTCPVRAYLNWISAAGIDNGPLFRSINRHGKISGNRLSDGAVAEIVKYYAEKCNYDISKYSGHSLRAGFVTTAAKAGKSEWAIAKQSRHKSMTTLRRYIRLGNAFEQNAANDLGL</sequence>
<dbReference type="EMBL" id="JABMCB010000154">
    <property type="protein sequence ID" value="NUU74706.1"/>
    <property type="molecule type" value="Genomic_DNA"/>
</dbReference>
<dbReference type="SUPFAM" id="SSF56349">
    <property type="entry name" value="DNA breaking-rejoining enzymes"/>
    <property type="match status" value="1"/>
</dbReference>
<dbReference type="GO" id="GO:0003677">
    <property type="term" value="F:DNA binding"/>
    <property type="evidence" value="ECO:0007669"/>
    <property type="project" value="UniProtKB-UniRule"/>
</dbReference>
<dbReference type="InterPro" id="IPR004107">
    <property type="entry name" value="Integrase_SAM-like_N"/>
</dbReference>
<feature type="domain" description="Tyr recombinase" evidence="5">
    <location>
        <begin position="127"/>
        <end position="325"/>
    </location>
</feature>
<dbReference type="PROSITE" id="PS51898">
    <property type="entry name" value="TYR_RECOMBINASE"/>
    <property type="match status" value="1"/>
</dbReference>
<evidence type="ECO:0000256" key="1">
    <source>
        <dbReference type="ARBA" id="ARBA00022908"/>
    </source>
</evidence>
<evidence type="ECO:0000256" key="4">
    <source>
        <dbReference type="PROSITE-ProRule" id="PRU01248"/>
    </source>
</evidence>
<dbReference type="Pfam" id="PF00589">
    <property type="entry name" value="Phage_integrase"/>
    <property type="match status" value="1"/>
</dbReference>
<protein>
    <submittedName>
        <fullName evidence="7">Tyrosine-type recombinase/integrase</fullName>
    </submittedName>
</protein>
<dbReference type="GO" id="GO:0006310">
    <property type="term" value="P:DNA recombination"/>
    <property type="evidence" value="ECO:0007669"/>
    <property type="project" value="UniProtKB-KW"/>
</dbReference>
<dbReference type="InterPro" id="IPR052925">
    <property type="entry name" value="Phage_Integrase-like_Recomb"/>
</dbReference>
<name>A0A7Y6BTW5_9BACL</name>
<evidence type="ECO:0000256" key="2">
    <source>
        <dbReference type="ARBA" id="ARBA00023125"/>
    </source>
</evidence>
<evidence type="ECO:0000313" key="7">
    <source>
        <dbReference type="EMBL" id="NUU74706.1"/>
    </source>
</evidence>
<dbReference type="InterPro" id="IPR013762">
    <property type="entry name" value="Integrase-like_cat_sf"/>
</dbReference>
<dbReference type="InterPro" id="IPR010998">
    <property type="entry name" value="Integrase_recombinase_N"/>
</dbReference>